<dbReference type="Proteomes" id="UP000050360">
    <property type="component" value="Unassembled WGS sequence"/>
</dbReference>
<comment type="caution">
    <text evidence="2">The sequence shown here is derived from an EMBL/GenBank/DDBJ whole genome shotgun (WGS) entry which is preliminary data.</text>
</comment>
<dbReference type="InterPro" id="IPR016181">
    <property type="entry name" value="Acyl_CoA_acyltransferase"/>
</dbReference>
<evidence type="ECO:0000313" key="2">
    <source>
        <dbReference type="EMBL" id="KPQ43312.1"/>
    </source>
</evidence>
<gene>
    <name evidence="2" type="ORF">MPEBLZ_02120</name>
</gene>
<dbReference type="PROSITE" id="PS51186">
    <property type="entry name" value="GNAT"/>
    <property type="match status" value="1"/>
</dbReference>
<dbReference type="Gene3D" id="3.40.630.30">
    <property type="match status" value="1"/>
</dbReference>
<accession>A0A0P7ZEZ9</accession>
<dbReference type="InterPro" id="IPR000182">
    <property type="entry name" value="GNAT_dom"/>
</dbReference>
<sequence length="143" mass="16172">MDTGIRKATQADLKDIKTILSFYYLDTGNVEKNLPEFIVAQTNNKIIGCACLDLGDVIELRSIAILPSYRNKGVGSKLVDVILKHAHDLTDIVYLRTTSPVFFEKKGFTKLQNSEKKIIWKDCAQCDKYDICRQTAMKNLLTP</sequence>
<dbReference type="AlphaFoldDB" id="A0A0P7ZEZ9"/>
<name>A0A0P7ZEZ9_9EURY</name>
<dbReference type="GO" id="GO:0016747">
    <property type="term" value="F:acyltransferase activity, transferring groups other than amino-acyl groups"/>
    <property type="evidence" value="ECO:0007669"/>
    <property type="project" value="InterPro"/>
</dbReference>
<dbReference type="Pfam" id="PF13508">
    <property type="entry name" value="Acetyltransf_7"/>
    <property type="match status" value="1"/>
</dbReference>
<protein>
    <submittedName>
        <fullName evidence="2">Amino-acid acetyltransferase</fullName>
    </submittedName>
</protein>
<dbReference type="EMBL" id="LKCM01000159">
    <property type="protein sequence ID" value="KPQ43312.1"/>
    <property type="molecule type" value="Genomic_DNA"/>
</dbReference>
<reference evidence="2 3" key="1">
    <citation type="submission" date="2015-09" db="EMBL/GenBank/DDBJ databases">
        <title>A metagenomics-based metabolic model of nitrate-dependent anaerobic oxidation of methane by Methanoperedens-like archaea.</title>
        <authorList>
            <person name="Arshad A."/>
            <person name="Speth D.R."/>
            <person name="De Graaf R.M."/>
            <person name="Op Den Camp H.J."/>
            <person name="Jetten M.S."/>
            <person name="Welte C.U."/>
        </authorList>
    </citation>
    <scope>NUCLEOTIDE SEQUENCE [LARGE SCALE GENOMIC DNA]</scope>
</reference>
<feature type="domain" description="N-acetyltransferase" evidence="1">
    <location>
        <begin position="3"/>
        <end position="132"/>
    </location>
</feature>
<keyword evidence="2" id="KW-0808">Transferase</keyword>
<dbReference type="SUPFAM" id="SSF55729">
    <property type="entry name" value="Acyl-CoA N-acyltransferases (Nat)"/>
    <property type="match status" value="1"/>
</dbReference>
<organism evidence="2 3">
    <name type="scientific">Candidatus Methanoperedens nitratireducens</name>
    <dbReference type="NCBI Taxonomy" id="1392998"/>
    <lineage>
        <taxon>Archaea</taxon>
        <taxon>Methanobacteriati</taxon>
        <taxon>Methanobacteriota</taxon>
        <taxon>Stenosarchaea group</taxon>
        <taxon>Methanomicrobia</taxon>
        <taxon>Methanosarcinales</taxon>
        <taxon>ANME-2 cluster</taxon>
        <taxon>Candidatus Methanoperedentaceae</taxon>
        <taxon>Candidatus Methanoperedens</taxon>
    </lineage>
</organism>
<evidence type="ECO:0000259" key="1">
    <source>
        <dbReference type="PROSITE" id="PS51186"/>
    </source>
</evidence>
<proteinExistence type="predicted"/>
<dbReference type="CDD" id="cd04301">
    <property type="entry name" value="NAT_SF"/>
    <property type="match status" value="1"/>
</dbReference>
<evidence type="ECO:0000313" key="3">
    <source>
        <dbReference type="Proteomes" id="UP000050360"/>
    </source>
</evidence>